<dbReference type="Proteomes" id="UP001148838">
    <property type="component" value="Unassembled WGS sequence"/>
</dbReference>
<reference evidence="1 2" key="1">
    <citation type="journal article" date="2022" name="Allergy">
        <title>Genome assembly and annotation of Periplaneta americana reveal a comprehensive cockroach allergen profile.</title>
        <authorList>
            <person name="Wang L."/>
            <person name="Xiong Q."/>
            <person name="Saelim N."/>
            <person name="Wang L."/>
            <person name="Nong W."/>
            <person name="Wan A.T."/>
            <person name="Shi M."/>
            <person name="Liu X."/>
            <person name="Cao Q."/>
            <person name="Hui J.H.L."/>
            <person name="Sookrung N."/>
            <person name="Leung T.F."/>
            <person name="Tungtrongchitr A."/>
            <person name="Tsui S.K.W."/>
        </authorList>
    </citation>
    <scope>NUCLEOTIDE SEQUENCE [LARGE SCALE GENOMIC DNA]</scope>
    <source>
        <strain evidence="1">PWHHKU_190912</strain>
    </source>
</reference>
<protein>
    <submittedName>
        <fullName evidence="1">Uncharacterized protein</fullName>
    </submittedName>
</protein>
<sequence length="138" mass="15582">MTETRIVTRALGKEWELIPQEDIANQIESTQPPAWLSRLRRLPAGLKLRLGAGFPGYPVQPMFLSGQVMAQQNPAAMMVHGQQSLGQPNFPGSPYQSYPPVQHQPGPLITATIYKKFFTHVLMGHPNDLPFGRYRFWL</sequence>
<evidence type="ECO:0000313" key="2">
    <source>
        <dbReference type="Proteomes" id="UP001148838"/>
    </source>
</evidence>
<organism evidence="1 2">
    <name type="scientific">Periplaneta americana</name>
    <name type="common">American cockroach</name>
    <name type="synonym">Blatta americana</name>
    <dbReference type="NCBI Taxonomy" id="6978"/>
    <lineage>
        <taxon>Eukaryota</taxon>
        <taxon>Metazoa</taxon>
        <taxon>Ecdysozoa</taxon>
        <taxon>Arthropoda</taxon>
        <taxon>Hexapoda</taxon>
        <taxon>Insecta</taxon>
        <taxon>Pterygota</taxon>
        <taxon>Neoptera</taxon>
        <taxon>Polyneoptera</taxon>
        <taxon>Dictyoptera</taxon>
        <taxon>Blattodea</taxon>
        <taxon>Blattoidea</taxon>
        <taxon>Blattidae</taxon>
        <taxon>Blattinae</taxon>
        <taxon>Periplaneta</taxon>
    </lineage>
</organism>
<proteinExistence type="predicted"/>
<evidence type="ECO:0000313" key="1">
    <source>
        <dbReference type="EMBL" id="KAJ4444759.1"/>
    </source>
</evidence>
<comment type="caution">
    <text evidence="1">The sequence shown here is derived from an EMBL/GenBank/DDBJ whole genome shotgun (WGS) entry which is preliminary data.</text>
</comment>
<name>A0ABQ8TE10_PERAM</name>
<gene>
    <name evidence="1" type="ORF">ANN_06556</name>
</gene>
<accession>A0ABQ8TE10</accession>
<keyword evidence="2" id="KW-1185">Reference proteome</keyword>
<dbReference type="EMBL" id="JAJSOF020000011">
    <property type="protein sequence ID" value="KAJ4444759.1"/>
    <property type="molecule type" value="Genomic_DNA"/>
</dbReference>